<evidence type="ECO:0000256" key="2">
    <source>
        <dbReference type="ARBA" id="ARBA00022723"/>
    </source>
</evidence>
<proteinExistence type="predicted"/>
<dbReference type="PANTHER" id="PTHR10869:SF210">
    <property type="entry name" value="FE2OG DIOXYGENASE DOMAIN-CONTAINING PROTEIN"/>
    <property type="match status" value="1"/>
</dbReference>
<keyword evidence="5" id="KW-0560">Oxidoreductase</keyword>
<dbReference type="GO" id="GO:0031418">
    <property type="term" value="F:L-ascorbic acid binding"/>
    <property type="evidence" value="ECO:0007669"/>
    <property type="project" value="UniProtKB-KW"/>
</dbReference>
<evidence type="ECO:0000313" key="9">
    <source>
        <dbReference type="Proteomes" id="UP001331761"/>
    </source>
</evidence>
<protein>
    <submittedName>
        <fullName evidence="8">Oxoglutarate iron-dependent oxygenase domain containing protein</fullName>
    </submittedName>
</protein>
<keyword evidence="9" id="KW-1185">Reference proteome</keyword>
<dbReference type="GO" id="GO:0004656">
    <property type="term" value="F:procollagen-proline 4-dioxygenase activity"/>
    <property type="evidence" value="ECO:0007669"/>
    <property type="project" value="TreeGrafter"/>
</dbReference>
<dbReference type="Proteomes" id="UP001331761">
    <property type="component" value="Unassembled WGS sequence"/>
</dbReference>
<sequence>GSTPSAFFIVLREDRCNTMSFAVLIVLLLSHSVKKNTAGDLTTSKHPSFVGEKYWTANNLDLCENMGRSNDSLFCYSHIINYQWLNVEVLSEDPILIIYRDFAPEKFVADFLSDARQRYLESQKVVDMDNTKGETYKTSSSRIANGTWMDHEETMAVAKMFKRAKMMLPAIDFQYCERWQILSYSPGGHYAPHYDYFEYKSSEQWDQWYKNSGNRFATFFLMLQPATRGGGTVFPNLNVSVKASAGDAVFWTNMDATESKAIKSIHGGCTVWEGEKLAATLWIRSKHQQLLHAPLQSGRFDIEKLIHPRLEFIGVTRVNP</sequence>
<evidence type="ECO:0000256" key="3">
    <source>
        <dbReference type="ARBA" id="ARBA00022896"/>
    </source>
</evidence>
<gene>
    <name evidence="8" type="ORF">GCK32_015376</name>
</gene>
<dbReference type="InterPro" id="IPR044862">
    <property type="entry name" value="Pro_4_hyd_alph_FE2OG_OXY"/>
</dbReference>
<dbReference type="PROSITE" id="PS51471">
    <property type="entry name" value="FE2OG_OXY"/>
    <property type="match status" value="1"/>
</dbReference>
<dbReference type="GO" id="GO:0005506">
    <property type="term" value="F:iron ion binding"/>
    <property type="evidence" value="ECO:0007669"/>
    <property type="project" value="InterPro"/>
</dbReference>
<evidence type="ECO:0000259" key="7">
    <source>
        <dbReference type="PROSITE" id="PS51471"/>
    </source>
</evidence>
<comment type="caution">
    <text evidence="8">The sequence shown here is derived from an EMBL/GenBank/DDBJ whole genome shotgun (WGS) entry which is preliminary data.</text>
</comment>
<dbReference type="InterPro" id="IPR005123">
    <property type="entry name" value="Oxoglu/Fe-dep_dioxygenase_dom"/>
</dbReference>
<dbReference type="Gene3D" id="2.60.120.620">
    <property type="entry name" value="q2cbj1_9rhob like domain"/>
    <property type="match status" value="1"/>
</dbReference>
<dbReference type="PANTHER" id="PTHR10869">
    <property type="entry name" value="PROLYL 4-HYDROXYLASE ALPHA SUBUNIT"/>
    <property type="match status" value="1"/>
</dbReference>
<evidence type="ECO:0000313" key="8">
    <source>
        <dbReference type="EMBL" id="KAK5964662.1"/>
    </source>
</evidence>
<evidence type="ECO:0000256" key="4">
    <source>
        <dbReference type="ARBA" id="ARBA00022964"/>
    </source>
</evidence>
<dbReference type="SMART" id="SM00702">
    <property type="entry name" value="P4Hc"/>
    <property type="match status" value="1"/>
</dbReference>
<evidence type="ECO:0000256" key="6">
    <source>
        <dbReference type="ARBA" id="ARBA00023004"/>
    </source>
</evidence>
<dbReference type="AlphaFoldDB" id="A0AAN8EZ65"/>
<keyword evidence="3" id="KW-0847">Vitamin C</keyword>
<accession>A0AAN8EZ65</accession>
<evidence type="ECO:0000256" key="5">
    <source>
        <dbReference type="ARBA" id="ARBA00023002"/>
    </source>
</evidence>
<keyword evidence="2" id="KW-0479">Metal-binding</keyword>
<dbReference type="InterPro" id="IPR006620">
    <property type="entry name" value="Pro_4_hyd_alph"/>
</dbReference>
<dbReference type="GO" id="GO:0005783">
    <property type="term" value="C:endoplasmic reticulum"/>
    <property type="evidence" value="ECO:0007669"/>
    <property type="project" value="TreeGrafter"/>
</dbReference>
<name>A0AAN8EZ65_TRICO</name>
<reference evidence="8 9" key="1">
    <citation type="submission" date="2019-10" db="EMBL/GenBank/DDBJ databases">
        <title>Assembly and Annotation for the nematode Trichostrongylus colubriformis.</title>
        <authorList>
            <person name="Martin J."/>
        </authorList>
    </citation>
    <scope>NUCLEOTIDE SEQUENCE [LARGE SCALE GENOMIC DNA]</scope>
    <source>
        <strain evidence="8">G859</strain>
        <tissue evidence="8">Whole worm</tissue>
    </source>
</reference>
<dbReference type="Pfam" id="PF13640">
    <property type="entry name" value="2OG-FeII_Oxy_3"/>
    <property type="match status" value="1"/>
</dbReference>
<keyword evidence="6" id="KW-0408">Iron</keyword>
<feature type="domain" description="Fe2OG dioxygenase" evidence="7">
    <location>
        <begin position="172"/>
        <end position="285"/>
    </location>
</feature>
<keyword evidence="4" id="KW-0223">Dioxygenase</keyword>
<dbReference type="EMBL" id="WIXE01025515">
    <property type="protein sequence ID" value="KAK5964662.1"/>
    <property type="molecule type" value="Genomic_DNA"/>
</dbReference>
<dbReference type="FunFam" id="2.60.120.620:FF:000030">
    <property type="entry name" value="Proline HYdroxylase"/>
    <property type="match status" value="1"/>
</dbReference>
<comment type="cofactor">
    <cofactor evidence="1">
        <name>L-ascorbate</name>
        <dbReference type="ChEBI" id="CHEBI:38290"/>
    </cofactor>
</comment>
<organism evidence="8 9">
    <name type="scientific">Trichostrongylus colubriformis</name>
    <name type="common">Black scour worm</name>
    <dbReference type="NCBI Taxonomy" id="6319"/>
    <lineage>
        <taxon>Eukaryota</taxon>
        <taxon>Metazoa</taxon>
        <taxon>Ecdysozoa</taxon>
        <taxon>Nematoda</taxon>
        <taxon>Chromadorea</taxon>
        <taxon>Rhabditida</taxon>
        <taxon>Rhabditina</taxon>
        <taxon>Rhabditomorpha</taxon>
        <taxon>Strongyloidea</taxon>
        <taxon>Trichostrongylidae</taxon>
        <taxon>Trichostrongylus</taxon>
    </lineage>
</organism>
<dbReference type="InterPro" id="IPR045054">
    <property type="entry name" value="P4HA-like"/>
</dbReference>
<evidence type="ECO:0000256" key="1">
    <source>
        <dbReference type="ARBA" id="ARBA00001961"/>
    </source>
</evidence>
<feature type="non-terminal residue" evidence="8">
    <location>
        <position position="1"/>
    </location>
</feature>